<dbReference type="EMBL" id="JACIJS010000004">
    <property type="protein sequence ID" value="MBB5515631.1"/>
    <property type="molecule type" value="Genomic_DNA"/>
</dbReference>
<keyword evidence="10" id="KW-1185">Reference proteome</keyword>
<dbReference type="EC" id="4.2.1.46" evidence="4 7"/>
<evidence type="ECO:0000256" key="4">
    <source>
        <dbReference type="ARBA" id="ARBA00011990"/>
    </source>
</evidence>
<feature type="domain" description="NAD(P)-binding" evidence="8">
    <location>
        <begin position="5"/>
        <end position="320"/>
    </location>
</feature>
<dbReference type="Proteomes" id="UP000553766">
    <property type="component" value="Unassembled WGS sequence"/>
</dbReference>
<dbReference type="GO" id="GO:0009225">
    <property type="term" value="P:nucleotide-sugar metabolic process"/>
    <property type="evidence" value="ECO:0007669"/>
    <property type="project" value="InterPro"/>
</dbReference>
<dbReference type="PANTHER" id="PTHR43000">
    <property type="entry name" value="DTDP-D-GLUCOSE 4,6-DEHYDRATASE-RELATED"/>
    <property type="match status" value="1"/>
</dbReference>
<dbReference type="SUPFAM" id="SSF51735">
    <property type="entry name" value="NAD(P)-binding Rossmann-fold domains"/>
    <property type="match status" value="1"/>
</dbReference>
<evidence type="ECO:0000313" key="10">
    <source>
        <dbReference type="Proteomes" id="UP000553766"/>
    </source>
</evidence>
<dbReference type="CDD" id="cd05246">
    <property type="entry name" value="dTDP_GD_SDR_e"/>
    <property type="match status" value="1"/>
</dbReference>
<dbReference type="InterPro" id="IPR016040">
    <property type="entry name" value="NAD(P)-bd_dom"/>
</dbReference>
<dbReference type="Gene3D" id="3.40.50.720">
    <property type="entry name" value="NAD(P)-binding Rossmann-like Domain"/>
    <property type="match status" value="1"/>
</dbReference>
<sequence length="348" mass="38256">MTRMLVTGGAGFIGSALVRRLVGAGHEVCTLDALTYAGTRTSLRGVDPHPRHRFVEGDIRDAGTVADVFASFQPDRVFHLAAESHVDRSIDGPGAFISTNVTGTYVLLEAARAYWDKLPGAAQARFRFLHVSTDEVYGSLGAEGAFSEHSAYDPSSPYSASKAASDHLVKAWTRTYGFPAMISNCSNNYGPYQFPEKLIPLTILNTAAGRALPVYGTGEHIRDWLHVEDHASALDLIAAQGQIGATYTVGSRNERRNIDVVRTICAEMDALRPEAAPHDRLITFVEDRPGHDARYAIDPTRLEQDLGWHAHHGFADGIRATIRWYLENVDWWQPLQARYAGARLGVTR</sequence>
<dbReference type="GO" id="GO:0008460">
    <property type="term" value="F:dTDP-glucose 4,6-dehydratase activity"/>
    <property type="evidence" value="ECO:0007669"/>
    <property type="project" value="UniProtKB-EC"/>
</dbReference>
<evidence type="ECO:0000256" key="3">
    <source>
        <dbReference type="ARBA" id="ARBA00008178"/>
    </source>
</evidence>
<comment type="cofactor">
    <cofactor evidence="2 7">
        <name>NAD(+)</name>
        <dbReference type="ChEBI" id="CHEBI:57540"/>
    </cofactor>
</comment>
<evidence type="ECO:0000313" key="9">
    <source>
        <dbReference type="EMBL" id="MBB5515631.1"/>
    </source>
</evidence>
<dbReference type="AlphaFoldDB" id="A0A840WM48"/>
<comment type="caution">
    <text evidence="9">The sequence shown here is derived from an EMBL/GenBank/DDBJ whole genome shotgun (WGS) entry which is preliminary data.</text>
</comment>
<keyword evidence="6 7" id="KW-0456">Lyase</keyword>
<dbReference type="InterPro" id="IPR036291">
    <property type="entry name" value="NAD(P)-bd_dom_sf"/>
</dbReference>
<dbReference type="Pfam" id="PF16363">
    <property type="entry name" value="GDP_Man_Dehyd"/>
    <property type="match status" value="1"/>
</dbReference>
<gene>
    <name evidence="9" type="ORF">FHS89_001643</name>
</gene>
<dbReference type="Gene3D" id="3.90.25.10">
    <property type="entry name" value="UDP-galactose 4-epimerase, domain 1"/>
    <property type="match status" value="1"/>
</dbReference>
<proteinExistence type="inferred from homology"/>
<reference evidence="9 10" key="1">
    <citation type="submission" date="2020-08" db="EMBL/GenBank/DDBJ databases">
        <title>Genomic Encyclopedia of Type Strains, Phase IV (KMG-IV): sequencing the most valuable type-strain genomes for metagenomic binning, comparative biology and taxonomic classification.</title>
        <authorList>
            <person name="Goeker M."/>
        </authorList>
    </citation>
    <scope>NUCLEOTIDE SEQUENCE [LARGE SCALE GENOMIC DNA]</scope>
    <source>
        <strain evidence="9 10">DSM 103377</strain>
    </source>
</reference>
<organism evidence="9 10">
    <name type="scientific">Rubricella aquisinus</name>
    <dbReference type="NCBI Taxonomy" id="2028108"/>
    <lineage>
        <taxon>Bacteria</taxon>
        <taxon>Pseudomonadati</taxon>
        <taxon>Pseudomonadota</taxon>
        <taxon>Alphaproteobacteria</taxon>
        <taxon>Rhodobacterales</taxon>
        <taxon>Paracoccaceae</taxon>
        <taxon>Rubricella</taxon>
    </lineage>
</organism>
<evidence type="ECO:0000256" key="5">
    <source>
        <dbReference type="ARBA" id="ARBA00023027"/>
    </source>
</evidence>
<name>A0A840WM48_9RHOB</name>
<evidence type="ECO:0000256" key="7">
    <source>
        <dbReference type="RuleBase" id="RU004473"/>
    </source>
</evidence>
<protein>
    <recommendedName>
        <fullName evidence="4 7">dTDP-glucose 4,6-dehydratase</fullName>
        <ecNumber evidence="4 7">4.2.1.46</ecNumber>
    </recommendedName>
</protein>
<comment type="similarity">
    <text evidence="3 7">Belongs to the NAD(P)-dependent epimerase/dehydratase family. dTDP-glucose dehydratase subfamily.</text>
</comment>
<comment type="catalytic activity">
    <reaction evidence="1 7">
        <text>dTDP-alpha-D-glucose = dTDP-4-dehydro-6-deoxy-alpha-D-glucose + H2O</text>
        <dbReference type="Rhea" id="RHEA:17221"/>
        <dbReference type="ChEBI" id="CHEBI:15377"/>
        <dbReference type="ChEBI" id="CHEBI:57477"/>
        <dbReference type="ChEBI" id="CHEBI:57649"/>
        <dbReference type="EC" id="4.2.1.46"/>
    </reaction>
</comment>
<accession>A0A840WM48</accession>
<evidence type="ECO:0000256" key="1">
    <source>
        <dbReference type="ARBA" id="ARBA00001539"/>
    </source>
</evidence>
<keyword evidence="5" id="KW-0520">NAD</keyword>
<evidence type="ECO:0000259" key="8">
    <source>
        <dbReference type="Pfam" id="PF16363"/>
    </source>
</evidence>
<dbReference type="InterPro" id="IPR005888">
    <property type="entry name" value="dTDP_Gluc_deHydtase"/>
</dbReference>
<evidence type="ECO:0000256" key="2">
    <source>
        <dbReference type="ARBA" id="ARBA00001911"/>
    </source>
</evidence>
<evidence type="ECO:0000256" key="6">
    <source>
        <dbReference type="ARBA" id="ARBA00023239"/>
    </source>
</evidence>
<dbReference type="NCBIfam" id="TIGR01181">
    <property type="entry name" value="dTDP_gluc_dehyt"/>
    <property type="match status" value="1"/>
</dbReference>